<feature type="region of interest" description="Disordered" evidence="1">
    <location>
        <begin position="589"/>
        <end position="608"/>
    </location>
</feature>
<feature type="region of interest" description="Disordered" evidence="1">
    <location>
        <begin position="55"/>
        <end position="75"/>
    </location>
</feature>
<dbReference type="Proteomes" id="UP000186817">
    <property type="component" value="Unassembled WGS sequence"/>
</dbReference>
<dbReference type="SUPFAM" id="SSF52047">
    <property type="entry name" value="RNI-like"/>
    <property type="match status" value="1"/>
</dbReference>
<sequence>MAQSVLATAVRLGGLRAAPQLNGQRGVLELWDPSARRWKVRLISTGEIKSVKPENLAMEEEPVASRGPPGPSANGTAGEMLQVAQLRQSEDFVKRARARVPATERMDDSVELLVVPSGGDKKPTFSWTNGVAPMRKEREACRADLTAKKRITLMISTAVHNWHFTFKLLNNPGYEAKEDQRERMVRKEVFALRSWFRIQNCKLAQMGKLFARSYGLKDHHVDIKEEYPRYDMRLELHDGKSAFRHEGLLTLNNRPEVDVSVKDYSVTHALRPVRKVTGDVLMDISHLVRRQAAILRPVSRETGGAESYPAAWMVEKVEFMRFMTGHTRNFKANGQLFTDAEMSADHAVHELDLTNNALLTDKTIGLTVLSLGPLLAKLNNELLCAELQRLSLSSCRQAGRESVRRAIELTQTAGKLAYLTLGFLVKGSGKAIGQHKALHEVAIAGIGLGNNLALTTNCLDMLFVNKALQKLDLSWNRFCHEEFDQMGKLISQGCLQELSVDYCHMAAQHTGWLWIISEPCDVKLPQSFCSKVLQASPKLDIGLARDSTLKKLSLVANRIDFRSALVIEDALDMHPTLKVKNTFLEFDEEDEPRYRRSSSAPPRMLRIAPQDPPIQSQIAPEDPPIQSQIAPEDPPIQSQIVLEDPPIQSQIAPEDSPIQSQIAPEDPPIQSQIAPENPPIQSQIAPEDPPIQSQIAPEDPPIQSQSAPEDPPIQSKLNPDAPEFDFTGVSGETQFGSESYVYLPLSEYTAQEWFDYLYYLQADRVLLTPEYAAYICELTRLLGMPMMEHLDPQTIQVHPTGRPGSYLVKWFLDSRKLKSNDKQVISPGFMLHHPCTGQFLRFLIGAFPKDWSAANPEANFKKAEGRGFFQLKCDTQPKDQGCLPCRFGFSVSNEEMRITSSHFTESKCIVELPDADDAIFHVFGATGRDQLVEVTVVIEL</sequence>
<evidence type="ECO:0000313" key="3">
    <source>
        <dbReference type="Proteomes" id="UP000186817"/>
    </source>
</evidence>
<evidence type="ECO:0000256" key="1">
    <source>
        <dbReference type="SAM" id="MobiDB-lite"/>
    </source>
</evidence>
<feature type="compositionally biased region" description="Polar residues" evidence="1">
    <location>
        <begin position="650"/>
        <end position="662"/>
    </location>
</feature>
<keyword evidence="3" id="KW-1185">Reference proteome</keyword>
<organism evidence="2 3">
    <name type="scientific">Symbiodinium microadriaticum</name>
    <name type="common">Dinoflagellate</name>
    <name type="synonym">Zooxanthella microadriatica</name>
    <dbReference type="NCBI Taxonomy" id="2951"/>
    <lineage>
        <taxon>Eukaryota</taxon>
        <taxon>Sar</taxon>
        <taxon>Alveolata</taxon>
        <taxon>Dinophyceae</taxon>
        <taxon>Suessiales</taxon>
        <taxon>Symbiodiniaceae</taxon>
        <taxon>Symbiodinium</taxon>
    </lineage>
</organism>
<gene>
    <name evidence="2" type="ORF">AK812_SmicGene26300</name>
</gene>
<dbReference type="AlphaFoldDB" id="A0A1Q9D9V7"/>
<feature type="compositionally biased region" description="Polar residues" evidence="1">
    <location>
        <begin position="669"/>
        <end position="684"/>
    </location>
</feature>
<dbReference type="EMBL" id="LSRX01000642">
    <property type="protein sequence ID" value="OLP91937.1"/>
    <property type="molecule type" value="Genomic_DNA"/>
</dbReference>
<reference evidence="2 3" key="1">
    <citation type="submission" date="2016-02" db="EMBL/GenBank/DDBJ databases">
        <title>Genome analysis of coral dinoflagellate symbionts highlights evolutionary adaptations to a symbiotic lifestyle.</title>
        <authorList>
            <person name="Aranda M."/>
            <person name="Li Y."/>
            <person name="Liew Y.J."/>
            <person name="Baumgarten S."/>
            <person name="Simakov O."/>
            <person name="Wilson M."/>
            <person name="Piel J."/>
            <person name="Ashoor H."/>
            <person name="Bougouffa S."/>
            <person name="Bajic V.B."/>
            <person name="Ryu T."/>
            <person name="Ravasi T."/>
            <person name="Bayer T."/>
            <person name="Micklem G."/>
            <person name="Kim H."/>
            <person name="Bhak J."/>
            <person name="Lajeunesse T.C."/>
            <person name="Voolstra C.R."/>
        </authorList>
    </citation>
    <scope>NUCLEOTIDE SEQUENCE [LARGE SCALE GENOMIC DNA]</scope>
    <source>
        <strain evidence="2 3">CCMP2467</strain>
    </source>
</reference>
<proteinExistence type="predicted"/>
<protein>
    <submittedName>
        <fullName evidence="2">S-antigen protein</fullName>
    </submittedName>
</protein>
<dbReference type="InterPro" id="IPR032675">
    <property type="entry name" value="LRR_dom_sf"/>
</dbReference>
<evidence type="ECO:0000313" key="2">
    <source>
        <dbReference type="EMBL" id="OLP91937.1"/>
    </source>
</evidence>
<feature type="region of interest" description="Disordered" evidence="1">
    <location>
        <begin position="650"/>
        <end position="724"/>
    </location>
</feature>
<dbReference type="OrthoDB" id="10292200at2759"/>
<accession>A0A1Q9D9V7</accession>
<dbReference type="Gene3D" id="3.80.10.10">
    <property type="entry name" value="Ribonuclease Inhibitor"/>
    <property type="match status" value="1"/>
</dbReference>
<comment type="caution">
    <text evidence="2">The sequence shown here is derived from an EMBL/GenBank/DDBJ whole genome shotgun (WGS) entry which is preliminary data.</text>
</comment>
<name>A0A1Q9D9V7_SYMMI</name>